<feature type="transmembrane region" description="Helical" evidence="6">
    <location>
        <begin position="233"/>
        <end position="255"/>
    </location>
</feature>
<dbReference type="GO" id="GO:0015205">
    <property type="term" value="F:nucleobase transmembrane transporter activity"/>
    <property type="evidence" value="ECO:0007669"/>
    <property type="project" value="TreeGrafter"/>
</dbReference>
<reference evidence="8" key="1">
    <citation type="submission" date="2017-04" db="EMBL/GenBank/DDBJ databases">
        <authorList>
            <person name="Varghese N."/>
            <person name="Submissions S."/>
        </authorList>
    </citation>
    <scope>NUCLEOTIDE SEQUENCE [LARGE SCALE GENOMIC DNA]</scope>
    <source>
        <strain evidence="8">DSM 20463</strain>
    </source>
</reference>
<name>A0A1W1VDE8_PEPAS</name>
<dbReference type="AlphaFoldDB" id="A0A1W1VDE8"/>
<proteinExistence type="inferred from homology"/>
<comment type="similarity">
    <text evidence="2">Belongs to the purine-cytosine permease (2.A.39) family.</text>
</comment>
<feature type="transmembrane region" description="Helical" evidence="6">
    <location>
        <begin position="275"/>
        <end position="297"/>
    </location>
</feature>
<feature type="transmembrane region" description="Helical" evidence="6">
    <location>
        <begin position="52"/>
        <end position="70"/>
    </location>
</feature>
<dbReference type="InterPro" id="IPR001248">
    <property type="entry name" value="Pur-cyt_permease"/>
</dbReference>
<evidence type="ECO:0000256" key="3">
    <source>
        <dbReference type="ARBA" id="ARBA00022692"/>
    </source>
</evidence>
<dbReference type="CDD" id="cd11485">
    <property type="entry name" value="SLC-NCS1sbd_YbbW-like"/>
    <property type="match status" value="1"/>
</dbReference>
<feature type="transmembrane region" description="Helical" evidence="6">
    <location>
        <begin position="76"/>
        <end position="100"/>
    </location>
</feature>
<dbReference type="EMBL" id="FWWR01000011">
    <property type="protein sequence ID" value="SMB90974.1"/>
    <property type="molecule type" value="Genomic_DNA"/>
</dbReference>
<feature type="transmembrane region" description="Helical" evidence="6">
    <location>
        <begin position="317"/>
        <end position="337"/>
    </location>
</feature>
<dbReference type="Gene3D" id="1.10.4160.10">
    <property type="entry name" value="Hydantoin permease"/>
    <property type="match status" value="1"/>
</dbReference>
<organism evidence="7 8">
    <name type="scientific">Peptoniphilus asaccharolyticus DSM 20463</name>
    <dbReference type="NCBI Taxonomy" id="573058"/>
    <lineage>
        <taxon>Bacteria</taxon>
        <taxon>Bacillati</taxon>
        <taxon>Bacillota</taxon>
        <taxon>Tissierellia</taxon>
        <taxon>Tissierellales</taxon>
        <taxon>Peptoniphilaceae</taxon>
        <taxon>Peptoniphilus</taxon>
    </lineage>
</organism>
<dbReference type="OrthoDB" id="9780088at2"/>
<keyword evidence="3 6" id="KW-0812">Transmembrane</keyword>
<feature type="transmembrane region" description="Helical" evidence="6">
    <location>
        <begin position="428"/>
        <end position="451"/>
    </location>
</feature>
<evidence type="ECO:0000256" key="1">
    <source>
        <dbReference type="ARBA" id="ARBA00004141"/>
    </source>
</evidence>
<evidence type="ECO:0000256" key="6">
    <source>
        <dbReference type="SAM" id="Phobius"/>
    </source>
</evidence>
<feature type="transmembrane region" description="Helical" evidence="6">
    <location>
        <begin position="357"/>
        <end position="374"/>
    </location>
</feature>
<protein>
    <submittedName>
        <fullName evidence="7">Nucleobase:cation symporter-1, NCS1 family</fullName>
    </submittedName>
</protein>
<evidence type="ECO:0000256" key="5">
    <source>
        <dbReference type="ARBA" id="ARBA00023136"/>
    </source>
</evidence>
<evidence type="ECO:0000313" key="8">
    <source>
        <dbReference type="Proteomes" id="UP000192368"/>
    </source>
</evidence>
<comment type="subcellular location">
    <subcellularLocation>
        <location evidence="1">Membrane</location>
        <topology evidence="1">Multi-pass membrane protein</topology>
    </subcellularLocation>
</comment>
<keyword evidence="5 6" id="KW-0472">Membrane</keyword>
<sequence length="487" mass="53948">MMKELQVKVGDVYDLTEEGIIAIERFKNDYNEISKPISSKDRDWHTKDISNLWIGMIVSIAVYQVASGLLVSGMSWVQALVTIVLGHTIVMGVAIALGHFGTKYGMNYPMLSKLVFGTKGMIFPSIIRGILGIFWFGVQAWIGGQAVHIIINTIYPSWQDLGFTSQFISFIIFWIINVYIAASGSKAVKVLEGISAPILLVLSLIVIIWGLNTANWSLDTLLNVEVLKAKGDISFWSLFWPALSAMIAFDGGIALSMPDFTRHCVNQRAQSIGQIISAPIMTGYISFVGICGTAGGFLAFGKEIWEPAILVGNFDSVLIRIIFSVFIIMAVLTTNVAGNLIPPVNIIATFIKGKIEYKYVAILTAALALLARPWDSLSSAYNLIFNVTQLLGALLGPISGIYLVAYLFEHKTEIDMVDAYRIDGGKYYYSKGWNIPVIILFVIFTTIIFVSRNIPQLNFIFNNAYVYGLTVTGIVYYLYVKLINNRR</sequence>
<gene>
    <name evidence="7" type="ORF">SAMN00017477_1730</name>
</gene>
<feature type="transmembrane region" description="Helical" evidence="6">
    <location>
        <begin position="121"/>
        <end position="142"/>
    </location>
</feature>
<feature type="transmembrane region" description="Helical" evidence="6">
    <location>
        <begin position="162"/>
        <end position="182"/>
    </location>
</feature>
<dbReference type="InterPro" id="IPR045225">
    <property type="entry name" value="Uracil/uridine/allantoin_perm"/>
</dbReference>
<keyword evidence="8" id="KW-1185">Reference proteome</keyword>
<dbReference type="Proteomes" id="UP000192368">
    <property type="component" value="Unassembled WGS sequence"/>
</dbReference>
<dbReference type="STRING" id="573058.SAMN00017477_1730"/>
<accession>A0A1W1VDE8</accession>
<dbReference type="PANTHER" id="PTHR30618:SF0">
    <property type="entry name" value="PURINE-URACIL PERMEASE NCS1"/>
    <property type="match status" value="1"/>
</dbReference>
<dbReference type="GO" id="GO:0005886">
    <property type="term" value="C:plasma membrane"/>
    <property type="evidence" value="ECO:0007669"/>
    <property type="project" value="TreeGrafter"/>
</dbReference>
<feature type="transmembrane region" description="Helical" evidence="6">
    <location>
        <begin position="380"/>
        <end position="408"/>
    </location>
</feature>
<evidence type="ECO:0000256" key="4">
    <source>
        <dbReference type="ARBA" id="ARBA00022989"/>
    </source>
</evidence>
<dbReference type="PANTHER" id="PTHR30618">
    <property type="entry name" value="NCS1 FAMILY PURINE/PYRIMIDINE TRANSPORTER"/>
    <property type="match status" value="1"/>
</dbReference>
<keyword evidence="4 6" id="KW-1133">Transmembrane helix</keyword>
<evidence type="ECO:0000313" key="7">
    <source>
        <dbReference type="EMBL" id="SMB90974.1"/>
    </source>
</evidence>
<evidence type="ECO:0000256" key="2">
    <source>
        <dbReference type="ARBA" id="ARBA00008974"/>
    </source>
</evidence>
<dbReference type="Pfam" id="PF02133">
    <property type="entry name" value="Transp_cyt_pur"/>
    <property type="match status" value="1"/>
</dbReference>
<feature type="transmembrane region" description="Helical" evidence="6">
    <location>
        <begin position="457"/>
        <end position="479"/>
    </location>
</feature>
<feature type="transmembrane region" description="Helical" evidence="6">
    <location>
        <begin position="194"/>
        <end position="213"/>
    </location>
</feature>
<dbReference type="RefSeq" id="WP_084231268.1">
    <property type="nucleotide sequence ID" value="NZ_FWWR01000011.1"/>
</dbReference>